<dbReference type="InterPro" id="IPR038765">
    <property type="entry name" value="Papain-like_cys_pep_sf"/>
</dbReference>
<dbReference type="EMBL" id="JACCEM010000013">
    <property type="protein sequence ID" value="NYT51561.1"/>
    <property type="molecule type" value="Genomic_DNA"/>
</dbReference>
<dbReference type="Pfam" id="PF00877">
    <property type="entry name" value="NLPC_P60"/>
    <property type="match status" value="1"/>
</dbReference>
<dbReference type="InterPro" id="IPR051202">
    <property type="entry name" value="Peptidase_C40"/>
</dbReference>
<dbReference type="InterPro" id="IPR000064">
    <property type="entry name" value="NLP_P60_dom"/>
</dbReference>
<comment type="caution">
    <text evidence="7">The sequence shown here is derived from an EMBL/GenBank/DDBJ whole genome shotgun (WGS) entry which is preliminary data.</text>
</comment>
<dbReference type="GO" id="GO:0006508">
    <property type="term" value="P:proteolysis"/>
    <property type="evidence" value="ECO:0007669"/>
    <property type="project" value="UniProtKB-KW"/>
</dbReference>
<feature type="domain" description="NlpC/P60" evidence="6">
    <location>
        <begin position="86"/>
        <end position="210"/>
    </location>
</feature>
<comment type="similarity">
    <text evidence="1">Belongs to the peptidase C40 family.</text>
</comment>
<dbReference type="PANTHER" id="PTHR47053">
    <property type="entry name" value="MUREIN DD-ENDOPEPTIDASE MEPH-RELATED"/>
    <property type="match status" value="1"/>
</dbReference>
<keyword evidence="3" id="KW-0378">Hydrolase</keyword>
<evidence type="ECO:0000256" key="4">
    <source>
        <dbReference type="ARBA" id="ARBA00022807"/>
    </source>
</evidence>
<dbReference type="Gene3D" id="3.90.1720.10">
    <property type="entry name" value="endopeptidase domain like (from Nostoc punctiforme)"/>
    <property type="match status" value="1"/>
</dbReference>
<evidence type="ECO:0000313" key="7">
    <source>
        <dbReference type="EMBL" id="NYT51561.1"/>
    </source>
</evidence>
<keyword evidence="8" id="KW-1185">Reference proteome</keyword>
<accession>A0A853GAE8</accession>
<dbReference type="AlphaFoldDB" id="A0A853GAE8"/>
<dbReference type="GO" id="GO:0008234">
    <property type="term" value="F:cysteine-type peptidase activity"/>
    <property type="evidence" value="ECO:0007669"/>
    <property type="project" value="UniProtKB-KW"/>
</dbReference>
<name>A0A853GAE8_9BURK</name>
<feature type="chain" id="PRO_5032767012" evidence="5">
    <location>
        <begin position="28"/>
        <end position="222"/>
    </location>
</feature>
<proteinExistence type="inferred from homology"/>
<organism evidence="7 8">
    <name type="scientific">Parapusillimonas granuli</name>
    <dbReference type="NCBI Taxonomy" id="380911"/>
    <lineage>
        <taxon>Bacteria</taxon>
        <taxon>Pseudomonadati</taxon>
        <taxon>Pseudomonadota</taxon>
        <taxon>Betaproteobacteria</taxon>
        <taxon>Burkholderiales</taxon>
        <taxon>Alcaligenaceae</taxon>
        <taxon>Parapusillimonas</taxon>
    </lineage>
</organism>
<dbReference type="SUPFAM" id="SSF54001">
    <property type="entry name" value="Cysteine proteinases"/>
    <property type="match status" value="1"/>
</dbReference>
<reference evidence="7 8" key="1">
    <citation type="submission" date="2020-07" db="EMBL/GenBank/DDBJ databases">
        <title>Taxonomic revisions and descriptions of new bacterial species based on genomic comparisons in the high-G+C-content subgroup of the family Alcaligenaceae.</title>
        <authorList>
            <person name="Szabo A."/>
            <person name="Felfoldi T."/>
        </authorList>
    </citation>
    <scope>NUCLEOTIDE SEQUENCE [LARGE SCALE GENOMIC DNA]</scope>
    <source>
        <strain evidence="7 8">LMG 24012</strain>
    </source>
</reference>
<keyword evidence="5" id="KW-0732">Signal</keyword>
<dbReference type="Proteomes" id="UP000559809">
    <property type="component" value="Unassembled WGS sequence"/>
</dbReference>
<feature type="signal peptide" evidence="5">
    <location>
        <begin position="1"/>
        <end position="27"/>
    </location>
</feature>
<evidence type="ECO:0000259" key="6">
    <source>
        <dbReference type="PROSITE" id="PS51935"/>
    </source>
</evidence>
<keyword evidence="2" id="KW-0645">Protease</keyword>
<keyword evidence="4" id="KW-0788">Thiol protease</keyword>
<evidence type="ECO:0000313" key="8">
    <source>
        <dbReference type="Proteomes" id="UP000559809"/>
    </source>
</evidence>
<sequence length="222" mass="24132">MPPQRLYRLFSSFYSSFFTRGAKCVLAATTVVLTGCAANSPSTSASSHHLLRDAYLSHTQSDPLGAYLTSQDRRHYGNYGMSPAPGEASRSLASTALGALGIKYRFGGDTPSTGFDCSGLVIYAAEKSLGLKLPRKSSDIARLGTSVNRNELKKGDLVFFNTRGHRFSHVGIYLGDKKFVHAPRAGSVVRIESMEAAYWKKRYNGARRLPAGDAIETRLASK</sequence>
<protein>
    <submittedName>
        <fullName evidence="7">C40 family peptidase</fullName>
    </submittedName>
</protein>
<evidence type="ECO:0000256" key="3">
    <source>
        <dbReference type="ARBA" id="ARBA00022801"/>
    </source>
</evidence>
<dbReference type="PROSITE" id="PS51935">
    <property type="entry name" value="NLPC_P60"/>
    <property type="match status" value="1"/>
</dbReference>
<dbReference type="RefSeq" id="WP_180158243.1">
    <property type="nucleotide sequence ID" value="NZ_JACCEM010000013.1"/>
</dbReference>
<gene>
    <name evidence="7" type="ORF">H0A72_19795</name>
</gene>
<dbReference type="PANTHER" id="PTHR47053:SF1">
    <property type="entry name" value="MUREIN DD-ENDOPEPTIDASE MEPH-RELATED"/>
    <property type="match status" value="1"/>
</dbReference>
<evidence type="ECO:0000256" key="1">
    <source>
        <dbReference type="ARBA" id="ARBA00007074"/>
    </source>
</evidence>
<evidence type="ECO:0000256" key="5">
    <source>
        <dbReference type="SAM" id="SignalP"/>
    </source>
</evidence>
<evidence type="ECO:0000256" key="2">
    <source>
        <dbReference type="ARBA" id="ARBA00022670"/>
    </source>
</evidence>